<keyword evidence="2" id="KW-0472">Membrane</keyword>
<keyword evidence="2" id="KW-1133">Transmembrane helix</keyword>
<protein>
    <recommendedName>
        <fullName evidence="5">Mid2 domain-containing protein</fullName>
    </recommendedName>
</protein>
<accession>A0A6A5VG11</accession>
<evidence type="ECO:0000313" key="3">
    <source>
        <dbReference type="EMBL" id="KAF1975339.1"/>
    </source>
</evidence>
<dbReference type="AlphaFoldDB" id="A0A6A5VG11"/>
<evidence type="ECO:0000256" key="1">
    <source>
        <dbReference type="SAM" id="MobiDB-lite"/>
    </source>
</evidence>
<evidence type="ECO:0008006" key="5">
    <source>
        <dbReference type="Google" id="ProtNLM"/>
    </source>
</evidence>
<proteinExistence type="predicted"/>
<organism evidence="3 4">
    <name type="scientific">Bimuria novae-zelandiae CBS 107.79</name>
    <dbReference type="NCBI Taxonomy" id="1447943"/>
    <lineage>
        <taxon>Eukaryota</taxon>
        <taxon>Fungi</taxon>
        <taxon>Dikarya</taxon>
        <taxon>Ascomycota</taxon>
        <taxon>Pezizomycotina</taxon>
        <taxon>Dothideomycetes</taxon>
        <taxon>Pleosporomycetidae</taxon>
        <taxon>Pleosporales</taxon>
        <taxon>Massarineae</taxon>
        <taxon>Didymosphaeriaceae</taxon>
        <taxon>Bimuria</taxon>
    </lineage>
</organism>
<name>A0A6A5VG11_9PLEO</name>
<dbReference type="EMBL" id="ML976671">
    <property type="protein sequence ID" value="KAF1975339.1"/>
    <property type="molecule type" value="Genomic_DNA"/>
</dbReference>
<feature type="compositionally biased region" description="Polar residues" evidence="1">
    <location>
        <begin position="107"/>
        <end position="124"/>
    </location>
</feature>
<gene>
    <name evidence="3" type="ORF">BU23DRAFT_566898</name>
</gene>
<keyword evidence="4" id="KW-1185">Reference proteome</keyword>
<dbReference type="Proteomes" id="UP000800036">
    <property type="component" value="Unassembled WGS sequence"/>
</dbReference>
<evidence type="ECO:0000256" key="2">
    <source>
        <dbReference type="SAM" id="Phobius"/>
    </source>
</evidence>
<feature type="region of interest" description="Disordered" evidence="1">
    <location>
        <begin position="107"/>
        <end position="165"/>
    </location>
</feature>
<keyword evidence="2" id="KW-0812">Transmembrane</keyword>
<reference evidence="3" key="1">
    <citation type="journal article" date="2020" name="Stud. Mycol.">
        <title>101 Dothideomycetes genomes: a test case for predicting lifestyles and emergence of pathogens.</title>
        <authorList>
            <person name="Haridas S."/>
            <person name="Albert R."/>
            <person name="Binder M."/>
            <person name="Bloem J."/>
            <person name="Labutti K."/>
            <person name="Salamov A."/>
            <person name="Andreopoulos B."/>
            <person name="Baker S."/>
            <person name="Barry K."/>
            <person name="Bills G."/>
            <person name="Bluhm B."/>
            <person name="Cannon C."/>
            <person name="Castanera R."/>
            <person name="Culley D."/>
            <person name="Daum C."/>
            <person name="Ezra D."/>
            <person name="Gonzalez J."/>
            <person name="Henrissat B."/>
            <person name="Kuo A."/>
            <person name="Liang C."/>
            <person name="Lipzen A."/>
            <person name="Lutzoni F."/>
            <person name="Magnuson J."/>
            <person name="Mondo S."/>
            <person name="Nolan M."/>
            <person name="Ohm R."/>
            <person name="Pangilinan J."/>
            <person name="Park H.-J."/>
            <person name="Ramirez L."/>
            <person name="Alfaro M."/>
            <person name="Sun H."/>
            <person name="Tritt A."/>
            <person name="Yoshinaga Y."/>
            <person name="Zwiers L.-H."/>
            <person name="Turgeon B."/>
            <person name="Goodwin S."/>
            <person name="Spatafora J."/>
            <person name="Crous P."/>
            <person name="Grigoriev I."/>
        </authorList>
    </citation>
    <scope>NUCLEOTIDE SEQUENCE</scope>
    <source>
        <strain evidence="3">CBS 107.79</strain>
    </source>
</reference>
<feature type="transmembrane region" description="Helical" evidence="2">
    <location>
        <begin position="170"/>
        <end position="191"/>
    </location>
</feature>
<evidence type="ECO:0000313" key="4">
    <source>
        <dbReference type="Proteomes" id="UP000800036"/>
    </source>
</evidence>
<sequence length="255" mass="26844">MSSASTAFQVDLYVTGNWDGTRISWSTDSAAIGVNNEPQLTTLRSGELAPIISIKATQDPIATTAEFALLISSNPPWSDMSWDETQWQTTLSPTWIWVTNDESTLASSTKKSSEISRTSTNREQTSLTISGPGSTPSPLSTLTPGPPTASPTGPNIKDTSNSTLSTGSKAAIGTGVVALILGIFIVALILAHWKRKSRITNDAGWFKPELPADGIPRSNIQGQGCGATIIELPVDIGPHELDAHIAKAAEDGACS</sequence>
<feature type="compositionally biased region" description="Low complexity" evidence="1">
    <location>
        <begin position="125"/>
        <end position="143"/>
    </location>
</feature>